<organism evidence="7 8">
    <name type="scientific">Populus euphratica</name>
    <name type="common">Euphrates poplar</name>
    <dbReference type="NCBI Taxonomy" id="75702"/>
    <lineage>
        <taxon>Eukaryota</taxon>
        <taxon>Viridiplantae</taxon>
        <taxon>Streptophyta</taxon>
        <taxon>Embryophyta</taxon>
        <taxon>Tracheophyta</taxon>
        <taxon>Spermatophyta</taxon>
        <taxon>Magnoliopsida</taxon>
        <taxon>eudicotyledons</taxon>
        <taxon>Gunneridae</taxon>
        <taxon>Pentapetalae</taxon>
        <taxon>rosids</taxon>
        <taxon>fabids</taxon>
        <taxon>Malpighiales</taxon>
        <taxon>Salicaceae</taxon>
        <taxon>Saliceae</taxon>
        <taxon>Populus</taxon>
    </lineage>
</organism>
<dbReference type="AlphaFoldDB" id="A0AAJ6UDK9"/>
<evidence type="ECO:0000256" key="3">
    <source>
        <dbReference type="ARBA" id="ARBA00022741"/>
    </source>
</evidence>
<keyword evidence="5" id="KW-0067">ATP-binding</keyword>
<evidence type="ECO:0000256" key="1">
    <source>
        <dbReference type="ARBA" id="ARBA00022553"/>
    </source>
</evidence>
<reference evidence="8" key="1">
    <citation type="submission" date="2025-08" db="UniProtKB">
        <authorList>
            <consortium name="RefSeq"/>
        </authorList>
    </citation>
    <scope>IDENTIFICATION</scope>
</reference>
<evidence type="ECO:0000256" key="2">
    <source>
        <dbReference type="ARBA" id="ARBA00022679"/>
    </source>
</evidence>
<dbReference type="Pfam" id="PF07714">
    <property type="entry name" value="PK_Tyr_Ser-Thr"/>
    <property type="match status" value="1"/>
</dbReference>
<keyword evidence="2" id="KW-0808">Transferase</keyword>
<protein>
    <submittedName>
        <fullName evidence="8">PTI1-like tyrosine-protein kinase 3</fullName>
    </submittedName>
</protein>
<dbReference type="GeneID" id="105128106"/>
<keyword evidence="7" id="KW-1185">Reference proteome</keyword>
<dbReference type="Gene3D" id="1.10.510.10">
    <property type="entry name" value="Transferase(Phosphotransferase) domain 1"/>
    <property type="match status" value="1"/>
</dbReference>
<keyword evidence="4" id="KW-0418">Kinase</keyword>
<keyword evidence="1" id="KW-0597">Phosphoprotein</keyword>
<evidence type="ECO:0000256" key="5">
    <source>
        <dbReference type="ARBA" id="ARBA00022840"/>
    </source>
</evidence>
<dbReference type="RefSeq" id="XP_011027933.1">
    <property type="nucleotide sequence ID" value="XM_011029631.1"/>
</dbReference>
<evidence type="ECO:0000313" key="7">
    <source>
        <dbReference type="Proteomes" id="UP000694918"/>
    </source>
</evidence>
<dbReference type="PROSITE" id="PS50011">
    <property type="entry name" value="PROTEIN_KINASE_DOM"/>
    <property type="match status" value="1"/>
</dbReference>
<dbReference type="InterPro" id="IPR052101">
    <property type="entry name" value="Plant_StressResp_Kinase"/>
</dbReference>
<evidence type="ECO:0000313" key="8">
    <source>
        <dbReference type="RefSeq" id="XP_011027933.1"/>
    </source>
</evidence>
<dbReference type="InterPro" id="IPR011009">
    <property type="entry name" value="Kinase-like_dom_sf"/>
</dbReference>
<proteinExistence type="predicted"/>
<gene>
    <name evidence="8" type="primary">LOC105128106</name>
</gene>
<dbReference type="PANTHER" id="PTHR47983:SF7">
    <property type="entry name" value="PROTEIN KINASE SUPERFAMILY PROTEIN"/>
    <property type="match status" value="1"/>
</dbReference>
<dbReference type="SUPFAM" id="SSF56112">
    <property type="entry name" value="Protein kinase-like (PK-like)"/>
    <property type="match status" value="1"/>
</dbReference>
<evidence type="ECO:0000256" key="4">
    <source>
        <dbReference type="ARBA" id="ARBA00022777"/>
    </source>
</evidence>
<dbReference type="KEGG" id="peu:105128106"/>
<keyword evidence="3" id="KW-0547">Nucleotide-binding</keyword>
<dbReference type="GO" id="GO:0005524">
    <property type="term" value="F:ATP binding"/>
    <property type="evidence" value="ECO:0007669"/>
    <property type="project" value="UniProtKB-KW"/>
</dbReference>
<sequence>MAFLEAELELLEEATLPTEEEGLTLTGRIEAAAATTCNTSKIWGVARKGSYWGCVMMLLDVRPGDVLLFEDFKAKIEDLNLSNQVPDMAAYLHSTRVLGIFGYHDPKYAMAGQLTQKSDGHSFGAVLLELLTGRKPSDRTMPRGQQGLATWVTPRPSEDKVKRCVDPKLKGEYPPKRVAQYLAAAAAL</sequence>
<dbReference type="PANTHER" id="PTHR47983">
    <property type="entry name" value="PTO-INTERACTING PROTEIN 1-LIKE"/>
    <property type="match status" value="1"/>
</dbReference>
<name>A0AAJ6UDK9_POPEU</name>
<accession>A0AAJ6UDK9</accession>
<feature type="domain" description="Protein kinase" evidence="6">
    <location>
        <begin position="1"/>
        <end position="188"/>
    </location>
</feature>
<dbReference type="GO" id="GO:0004672">
    <property type="term" value="F:protein kinase activity"/>
    <property type="evidence" value="ECO:0007669"/>
    <property type="project" value="InterPro"/>
</dbReference>
<evidence type="ECO:0000259" key="6">
    <source>
        <dbReference type="PROSITE" id="PS50011"/>
    </source>
</evidence>
<dbReference type="InterPro" id="IPR001245">
    <property type="entry name" value="Ser-Thr/Tyr_kinase_cat_dom"/>
</dbReference>
<dbReference type="InterPro" id="IPR000719">
    <property type="entry name" value="Prot_kinase_dom"/>
</dbReference>
<dbReference type="Proteomes" id="UP000694918">
    <property type="component" value="Unplaced"/>
</dbReference>